<keyword evidence="2" id="KW-1015">Disulfide bond</keyword>
<dbReference type="Pfam" id="PF00047">
    <property type="entry name" value="ig"/>
    <property type="match status" value="1"/>
</dbReference>
<proteinExistence type="predicted"/>
<dbReference type="InterPro" id="IPR036179">
    <property type="entry name" value="Ig-like_dom_sf"/>
</dbReference>
<organism evidence="8 9">
    <name type="scientific">Xyrichtys novacula</name>
    <name type="common">Pearly razorfish</name>
    <name type="synonym">Hemipteronotus novacula</name>
    <dbReference type="NCBI Taxonomy" id="13765"/>
    <lineage>
        <taxon>Eukaryota</taxon>
        <taxon>Metazoa</taxon>
        <taxon>Chordata</taxon>
        <taxon>Craniata</taxon>
        <taxon>Vertebrata</taxon>
        <taxon>Euteleostomi</taxon>
        <taxon>Actinopterygii</taxon>
        <taxon>Neopterygii</taxon>
        <taxon>Teleostei</taxon>
        <taxon>Neoteleostei</taxon>
        <taxon>Acanthomorphata</taxon>
        <taxon>Eupercaria</taxon>
        <taxon>Labriformes</taxon>
        <taxon>Labridae</taxon>
        <taxon>Xyrichtys</taxon>
    </lineage>
</organism>
<feature type="domain" description="Ig-like" evidence="7">
    <location>
        <begin position="840"/>
        <end position="915"/>
    </location>
</feature>
<dbReference type="InterPro" id="IPR013783">
    <property type="entry name" value="Ig-like_fold"/>
</dbReference>
<dbReference type="PANTHER" id="PTHR11481">
    <property type="entry name" value="IMMUNOGLOBULIN FC RECEPTOR"/>
    <property type="match status" value="1"/>
</dbReference>
<reference evidence="8" key="1">
    <citation type="submission" date="2023-08" db="EMBL/GenBank/DDBJ databases">
        <authorList>
            <person name="Alioto T."/>
            <person name="Alioto T."/>
            <person name="Gomez Garrido J."/>
        </authorList>
    </citation>
    <scope>NUCLEOTIDE SEQUENCE</scope>
</reference>
<feature type="domain" description="Ig-like" evidence="7">
    <location>
        <begin position="1385"/>
        <end position="1462"/>
    </location>
</feature>
<evidence type="ECO:0000256" key="1">
    <source>
        <dbReference type="ARBA" id="ARBA00022729"/>
    </source>
</evidence>
<keyword evidence="5" id="KW-1133">Transmembrane helix</keyword>
<evidence type="ECO:0000313" key="8">
    <source>
        <dbReference type="EMBL" id="CAJ1086054.1"/>
    </source>
</evidence>
<dbReference type="GO" id="GO:0007166">
    <property type="term" value="P:cell surface receptor signaling pathway"/>
    <property type="evidence" value="ECO:0007669"/>
    <property type="project" value="TreeGrafter"/>
</dbReference>
<dbReference type="InterPro" id="IPR013151">
    <property type="entry name" value="Immunoglobulin_dom"/>
</dbReference>
<evidence type="ECO:0000259" key="7">
    <source>
        <dbReference type="PROSITE" id="PS50835"/>
    </source>
</evidence>
<protein>
    <submittedName>
        <fullName evidence="8">LOW QUALITY PROTEIN: uncharacterized protein LOC119911918</fullName>
    </submittedName>
</protein>
<keyword evidence="3" id="KW-0393">Immunoglobulin domain</keyword>
<dbReference type="SUPFAM" id="SSF48726">
    <property type="entry name" value="Immunoglobulin"/>
    <property type="match status" value="16"/>
</dbReference>
<dbReference type="InterPro" id="IPR050488">
    <property type="entry name" value="Ig_Fc_receptor"/>
</dbReference>
<dbReference type="Gene3D" id="2.60.40.10">
    <property type="entry name" value="Immunoglobulins"/>
    <property type="match status" value="17"/>
</dbReference>
<feature type="transmembrane region" description="Helical" evidence="5">
    <location>
        <begin position="1846"/>
        <end position="1866"/>
    </location>
</feature>
<sequence>MGQILLCLLKFFMLNTLRYGLAQDHTAHVTLKSNWSQVFWGEKVTLRCEVEGSGDAQWSYYWNTPWQNTRYKQKEYIIDYATNTYNGGYRCNSRRESPPPFIQTKWSDVFQLTVIPQKPKAELSADSNSFPIGGTMTLTCSVNPASSGWKFFWYKAERTSEEQVTQEASYSVSRGGEYRCRGARGNPDYFTEYSESIIINTISSERAAVTREPEWSEIYRGERITLRCEIKYEGGIQWDYEWETTGWNTFTKQSTDAVISGTVESGGTYKCKGRVKTDQYTSTEWSDPLTLRVSAQRPKAELRADNTNIPAGGSVTLTCSVTPSAGWKYEFWFQQDGMSKLLTPSDISSDGEIQVSDVGLYWCRGMRGNPPFVTEDNERISINRINANKTVVTLNPNWSKIDSGETITLRCGMKGGEDTEWEYEWKTTSSIKPDKQKEYRILSAYSALSGDYQCRGRKKSDKSLTDWSDPVTLTVELFKPKPVLTVSPSWLSPGDSVTLTCEVEHPSAGWRFIFYKAVPKLPGNSYNFELLSGSINGTEENSSIVDGQTHTAGYVCRAGRGDPVSYTEESDPKFVWSRDFHPSASLKVIPDRVQHLLSDSVSLRCEGNSTQWRVRTFVEGKILISCSNRWINVESFCIIPSHSSTNSVFWCESETGEYSNAVNITKLSNYIILESPVHPVTEGNSVRLSCNLRSSDKTSPVFFYHNDKLIQKDTRSELNISAVLKSDEGFYKCQISGEESAQSWMSVKAQKPKAELSADSNSFPIGSAVTLTCGVNPASSGWKFFWLNAGRTSEEPVREGASYSVSQGGEYWCRGARGNPDYLTEYSESIIINRISSERAAVTREPEWSEIYRGERITLRCEINYEGGIQWDYEWKTTGWNTFTKQSKNAVISGTVESGGTYKCKGRYKTDRYTSTEWSDPLTLRVSAQKPKAVLRSDNTNIPAGGSVTLTCSVTPSAGWKLEFWFLQDGTSQVLTTSDISSDREIQVSDVGFYWCRGTRGNPPFVTEDSERININKINANKTVVTLNPNWSKIDSGETITLRCGMKGGEDTEWEYEWKTTSSIKPDKQKEYRILSAYSALSGDYQCRGRKKSDKSLTDWSDPVTLTVELSKPKPVLTVSPSWLSPGDSVTLNCEVEHPSAGWRFIFYKAVPKLPGNSYDLEPLSGSIKGTEENSYIVDGQTHTAGYVCRAGRGDPVSYTEESDPKFVWSGDFHPSASLKVIPDKVQHLLSDSVSLRCEGNSTQWRVRTFVKENILISCSDRWKKVESFCIIHSHSPTNSVFWCESETGEYSNAVNITKLSNDIILESPVHPVTEGNSVRLSCNLRSSDTTSPVFFYHNDKVMQKDSRSELHISAVSKSDKGFYKCQISGEESAQSWMSVKADKPKAELSADSNSFPIGGAVTLTCSVNPPSSGWKFFWYRAERTSEEQVTQVSSYSVSQGGEYRCRGARGNPDYFTEYSESIIINTIYENKAVVTQNPNWSKIYSGETITLRCDIKGGEDTEWEYEWKTTSSSSFQPDKQKEYRIQPAYSSNSGDYQCRGRKKSDKSLTDWSDPVTLTVEYPKPKPVLTVSPSWLSPGDSVTLNCEVEHPSSGWRFIFYKAVPKLSGNSYNFELLSGSINGTEENSYIVDGQTHTAGYMCRAGRGDPVSYTQDSDPKFAWSGDFHPSASLKVIPDKVQHFVSLHSVSLYCEGNSTQWRVRMFPKEEILRSCPDWWKKSVSLCTIPSYSSANSVFWCESETGEYSNAVNITKLSNDIILESPVYPVTEGNSVRLGCNLRSSDKTSPVFLYHNDKVIQNDTRRERNISAVSKSDEGFYKCQISGQESAQSWMSVKAVHGSGHSVFPVIYVVVALICGLILLVLLLFVCRSRLAKSACCIRLTKSKNQDSAVDHESSQVGAHNSEHSSPPAGDPCLYDAIKDSGNSANDAGQSQEVTYSLLELKNLGQKGKKTEPAEDTVYSDVKIGAADDNVTYAQVSSHNAEKGNKKKGKPCTAESDETVYSQVKPGTPFGP</sequence>
<dbReference type="GO" id="GO:0009897">
    <property type="term" value="C:external side of plasma membrane"/>
    <property type="evidence" value="ECO:0007669"/>
    <property type="project" value="TreeGrafter"/>
</dbReference>
<evidence type="ECO:0000256" key="5">
    <source>
        <dbReference type="SAM" id="Phobius"/>
    </source>
</evidence>
<dbReference type="Pfam" id="PF13927">
    <property type="entry name" value="Ig_3"/>
    <property type="match status" value="1"/>
</dbReference>
<dbReference type="PROSITE" id="PS50835">
    <property type="entry name" value="IG_LIKE"/>
    <property type="match status" value="13"/>
</dbReference>
<dbReference type="InterPro" id="IPR003598">
    <property type="entry name" value="Ig_sub2"/>
</dbReference>
<keyword evidence="1 6" id="KW-0732">Signal</keyword>
<feature type="domain" description="Ig-like" evidence="7">
    <location>
        <begin position="119"/>
        <end position="196"/>
    </location>
</feature>
<gene>
    <name evidence="8" type="ORF">XNOV1_A031588</name>
</gene>
<accession>A0AAV1HLI0</accession>
<evidence type="ECO:0000256" key="4">
    <source>
        <dbReference type="SAM" id="MobiDB-lite"/>
    </source>
</evidence>
<dbReference type="SMART" id="SM00408">
    <property type="entry name" value="IGc2"/>
    <property type="match status" value="7"/>
</dbReference>
<feature type="domain" description="Ig-like" evidence="7">
    <location>
        <begin position="1313"/>
        <end position="1379"/>
    </location>
</feature>
<dbReference type="InterPro" id="IPR007110">
    <property type="entry name" value="Ig-like_dom"/>
</dbReference>
<dbReference type="EMBL" id="OY660886">
    <property type="protein sequence ID" value="CAJ1086054.1"/>
    <property type="molecule type" value="Genomic_DNA"/>
</dbReference>
<keyword evidence="9" id="KW-1185">Reference proteome</keyword>
<keyword evidence="5" id="KW-0472">Membrane</keyword>
<feature type="domain" description="Ig-like" evidence="7">
    <location>
        <begin position="668"/>
        <end position="746"/>
    </location>
</feature>
<evidence type="ECO:0000256" key="6">
    <source>
        <dbReference type="SAM" id="SignalP"/>
    </source>
</evidence>
<feature type="domain" description="Ig-like" evidence="7">
    <location>
        <begin position="931"/>
        <end position="1014"/>
    </location>
</feature>
<feature type="domain" description="Ig-like" evidence="7">
    <location>
        <begin position="1023"/>
        <end position="1098"/>
    </location>
</feature>
<feature type="domain" description="Ig-like" evidence="7">
    <location>
        <begin position="1473"/>
        <end position="1550"/>
    </location>
</feature>
<keyword evidence="5" id="KW-0812">Transmembrane</keyword>
<feature type="chain" id="PRO_5043415627" evidence="6">
    <location>
        <begin position="23"/>
        <end position="2012"/>
    </location>
</feature>
<dbReference type="GO" id="GO:0006955">
    <property type="term" value="P:immune response"/>
    <property type="evidence" value="ECO:0007669"/>
    <property type="project" value="TreeGrafter"/>
</dbReference>
<feature type="domain" description="Ig-like" evidence="7">
    <location>
        <begin position="390"/>
        <end position="465"/>
    </location>
</feature>
<feature type="signal peptide" evidence="6">
    <location>
        <begin position="1"/>
        <end position="22"/>
    </location>
</feature>
<dbReference type="InterPro" id="IPR003599">
    <property type="entry name" value="Ig_sub"/>
</dbReference>
<dbReference type="Proteomes" id="UP001178508">
    <property type="component" value="Chromosome 23"/>
</dbReference>
<feature type="region of interest" description="Disordered" evidence="4">
    <location>
        <begin position="1975"/>
        <end position="2012"/>
    </location>
</feature>
<evidence type="ECO:0000256" key="3">
    <source>
        <dbReference type="ARBA" id="ARBA00023319"/>
    </source>
</evidence>
<feature type="domain" description="Ig-like" evidence="7">
    <location>
        <begin position="298"/>
        <end position="381"/>
    </location>
</feature>
<dbReference type="GO" id="GO:0004888">
    <property type="term" value="F:transmembrane signaling receptor activity"/>
    <property type="evidence" value="ECO:0007669"/>
    <property type="project" value="TreeGrafter"/>
</dbReference>
<dbReference type="PANTHER" id="PTHR11481:SF64">
    <property type="entry name" value="FC RECEPTOR-LIKE PROTEIN 4"/>
    <property type="match status" value="1"/>
</dbReference>
<name>A0AAV1HLI0_XYRNO</name>
<feature type="region of interest" description="Disordered" evidence="4">
    <location>
        <begin position="1888"/>
        <end position="1913"/>
    </location>
</feature>
<feature type="domain" description="Ig-like" evidence="7">
    <location>
        <begin position="207"/>
        <end position="281"/>
    </location>
</feature>
<evidence type="ECO:0000313" key="9">
    <source>
        <dbReference type="Proteomes" id="UP001178508"/>
    </source>
</evidence>
<evidence type="ECO:0000256" key="2">
    <source>
        <dbReference type="ARBA" id="ARBA00023157"/>
    </source>
</evidence>
<feature type="domain" description="Ig-like" evidence="7">
    <location>
        <begin position="41"/>
        <end position="107"/>
    </location>
</feature>
<dbReference type="SMART" id="SM00409">
    <property type="entry name" value="IG"/>
    <property type="match status" value="17"/>
</dbReference>
<feature type="domain" description="Ig-like" evidence="7">
    <location>
        <begin position="752"/>
        <end position="829"/>
    </location>
</feature>